<dbReference type="Pfam" id="PF01975">
    <property type="entry name" value="SurE"/>
    <property type="match status" value="1"/>
</dbReference>
<evidence type="ECO:0000256" key="5">
    <source>
        <dbReference type="ARBA" id="ARBA00022801"/>
    </source>
</evidence>
<proteinExistence type="inferred from homology"/>
<protein>
    <recommendedName>
        <fullName evidence="6">5'-nucleotidase SurE</fullName>
        <ecNumber evidence="6">3.1.3.5</ecNumber>
    </recommendedName>
    <alternativeName>
        <fullName evidence="6">Nucleoside 5'-monophosphate phosphohydrolase</fullName>
    </alternativeName>
</protein>
<evidence type="ECO:0000256" key="4">
    <source>
        <dbReference type="ARBA" id="ARBA00022741"/>
    </source>
</evidence>
<dbReference type="HOGENOM" id="CLU_045192_1_3_7"/>
<dbReference type="STRING" id="563192.HMPREF0179_02512"/>
<feature type="binding site" evidence="6">
    <location>
        <position position="40"/>
    </location>
    <ligand>
        <name>a divalent metal cation</name>
        <dbReference type="ChEBI" id="CHEBI:60240"/>
    </ligand>
</feature>
<dbReference type="GO" id="GO:0008253">
    <property type="term" value="F:5'-nucleotidase activity"/>
    <property type="evidence" value="ECO:0007669"/>
    <property type="project" value="UniProtKB-UniRule"/>
</dbReference>
<dbReference type="EC" id="3.1.3.5" evidence="6"/>
<dbReference type="Proteomes" id="UP000006034">
    <property type="component" value="Unassembled WGS sequence"/>
</dbReference>
<comment type="cofactor">
    <cofactor evidence="6">
        <name>a divalent metal cation</name>
        <dbReference type="ChEBI" id="CHEBI:60240"/>
    </cofactor>
    <text evidence="6">Binds 1 divalent metal cation per subunit.</text>
</comment>
<reference evidence="8 9" key="2">
    <citation type="submission" date="2013-04" db="EMBL/GenBank/DDBJ databases">
        <title>The Genome Sequence of Bilophila wadsworthia 3_1_6.</title>
        <authorList>
            <consortium name="The Broad Institute Genomics Platform"/>
            <person name="Earl A."/>
            <person name="Ward D."/>
            <person name="Feldgarden M."/>
            <person name="Gevers D."/>
            <person name="Sibley C."/>
            <person name="Strauss J."/>
            <person name="Allen-Vercoe E."/>
            <person name="Walker B."/>
            <person name="Young S."/>
            <person name="Zeng Q."/>
            <person name="Gargeya S."/>
            <person name="Fitzgerald M."/>
            <person name="Haas B."/>
            <person name="Abouelleil A."/>
            <person name="Allen A.W."/>
            <person name="Alvarado L."/>
            <person name="Arachchi H.M."/>
            <person name="Berlin A.M."/>
            <person name="Chapman S.B."/>
            <person name="Gainer-Dewar J."/>
            <person name="Goldberg J."/>
            <person name="Griggs A."/>
            <person name="Gujja S."/>
            <person name="Hansen M."/>
            <person name="Howarth C."/>
            <person name="Imamovic A."/>
            <person name="Ireland A."/>
            <person name="Larimer J."/>
            <person name="McCowan C."/>
            <person name="Murphy C."/>
            <person name="Pearson M."/>
            <person name="Poon T.W."/>
            <person name="Priest M."/>
            <person name="Roberts A."/>
            <person name="Saif S."/>
            <person name="Shea T."/>
            <person name="Sisk P."/>
            <person name="Sykes S."/>
            <person name="Wortman J."/>
            <person name="Nusbaum C."/>
            <person name="Birren B."/>
        </authorList>
    </citation>
    <scope>NUCLEOTIDE SEQUENCE [LARGE SCALE GENOMIC DNA]</scope>
    <source>
        <strain evidence="8 9">3_1_6</strain>
    </source>
</reference>
<sequence>MRILLSNDDGIHSPCLRALHDALCEAGHELDVVAPLTEQSGVGCSVTLHNPLRLYPVQEPGFSGTAVAGTPVDCVKLALTTLLPQPPDLVVVGINNGANKGVDVFYSGTVGAATEAALRGLPAVAFSRPRPELEPPQALARHAASLVDAVDWRCCAGKVLNVNYPRCRVAEIKGIRAARMAESRWAENYERREDPAGRPYWWIADFLKRDSGGDDTDIALMEGNWVAVTPLQVDRTDRELLGRLQERFGV</sequence>
<evidence type="ECO:0000313" key="9">
    <source>
        <dbReference type="Proteomes" id="UP000006034"/>
    </source>
</evidence>
<reference evidence="8 9" key="1">
    <citation type="submission" date="2010-10" db="EMBL/GenBank/DDBJ databases">
        <authorList>
            <consortium name="The Broad Institute Genome Sequencing Platform"/>
            <person name="Ward D."/>
            <person name="Earl A."/>
            <person name="Feldgarden M."/>
            <person name="Young S.K."/>
            <person name="Gargeya S."/>
            <person name="Zeng Q."/>
            <person name="Alvarado L."/>
            <person name="Berlin A."/>
            <person name="Bochicchio J."/>
            <person name="Chapman S.B."/>
            <person name="Chen Z."/>
            <person name="Freedman E."/>
            <person name="Gellesch M."/>
            <person name="Goldberg J."/>
            <person name="Griggs A."/>
            <person name="Gujja S."/>
            <person name="Heilman E."/>
            <person name="Heiman D."/>
            <person name="Howarth C."/>
            <person name="Mehta T."/>
            <person name="Neiman D."/>
            <person name="Pearson M."/>
            <person name="Roberts A."/>
            <person name="Saif S."/>
            <person name="Shea T."/>
            <person name="Shenoy N."/>
            <person name="Sisk P."/>
            <person name="Stolte C."/>
            <person name="Sykes S."/>
            <person name="White J."/>
            <person name="Yandava C."/>
            <person name="Allen-Vercoe E."/>
            <person name="Sibley C."/>
            <person name="Ambrose C.E."/>
            <person name="Strauss J."/>
            <person name="Daigneault M."/>
            <person name="Haas B."/>
            <person name="Nusbaum C."/>
            <person name="Birren B."/>
        </authorList>
    </citation>
    <scope>NUCLEOTIDE SEQUENCE [LARGE SCALE GENOMIC DNA]</scope>
    <source>
        <strain evidence="8 9">3_1_6</strain>
    </source>
</reference>
<dbReference type="NCBIfam" id="TIGR00087">
    <property type="entry name" value="surE"/>
    <property type="match status" value="1"/>
</dbReference>
<evidence type="ECO:0000256" key="1">
    <source>
        <dbReference type="ARBA" id="ARBA00000815"/>
    </source>
</evidence>
<dbReference type="InterPro" id="IPR002828">
    <property type="entry name" value="SurE-like_Pase/nucleotidase"/>
</dbReference>
<comment type="subcellular location">
    <subcellularLocation>
        <location evidence="6">Cytoplasm</location>
    </subcellularLocation>
</comment>
<dbReference type="GeneID" id="78085642"/>
<evidence type="ECO:0000256" key="3">
    <source>
        <dbReference type="ARBA" id="ARBA00022723"/>
    </source>
</evidence>
<dbReference type="OrthoDB" id="9780815at2"/>
<evidence type="ECO:0000256" key="2">
    <source>
        <dbReference type="ARBA" id="ARBA00011062"/>
    </source>
</evidence>
<dbReference type="GO" id="GO:0000166">
    <property type="term" value="F:nucleotide binding"/>
    <property type="evidence" value="ECO:0007669"/>
    <property type="project" value="UniProtKB-KW"/>
</dbReference>
<dbReference type="HAMAP" id="MF_00060">
    <property type="entry name" value="SurE"/>
    <property type="match status" value="1"/>
</dbReference>
<gene>
    <name evidence="6" type="primary">surE</name>
    <name evidence="8" type="ORF">HMPREF0179_02512</name>
</gene>
<keyword evidence="6" id="KW-0963">Cytoplasm</keyword>
<dbReference type="RefSeq" id="WP_005028371.1">
    <property type="nucleotide sequence ID" value="NZ_KE150238.1"/>
</dbReference>
<dbReference type="PANTHER" id="PTHR30457:SF0">
    <property type="entry name" value="PHOSPHATASE, PUTATIVE (AFU_ORTHOLOGUE AFUA_4G01070)-RELATED"/>
    <property type="match status" value="1"/>
</dbReference>
<keyword evidence="5 6" id="KW-0378">Hydrolase</keyword>
<dbReference type="AlphaFoldDB" id="E5Y8J4"/>
<evidence type="ECO:0000259" key="7">
    <source>
        <dbReference type="Pfam" id="PF01975"/>
    </source>
</evidence>
<accession>E5Y8J4</accession>
<dbReference type="PANTHER" id="PTHR30457">
    <property type="entry name" value="5'-NUCLEOTIDASE SURE"/>
    <property type="match status" value="1"/>
</dbReference>
<dbReference type="eggNOG" id="COG0496">
    <property type="taxonomic scope" value="Bacteria"/>
</dbReference>
<keyword evidence="9" id="KW-1185">Reference proteome</keyword>
<feature type="binding site" evidence="6">
    <location>
        <position position="8"/>
    </location>
    <ligand>
        <name>a divalent metal cation</name>
        <dbReference type="ChEBI" id="CHEBI:60240"/>
    </ligand>
</feature>
<dbReference type="SUPFAM" id="SSF64167">
    <property type="entry name" value="SurE-like"/>
    <property type="match status" value="1"/>
</dbReference>
<comment type="function">
    <text evidence="6">Nucleotidase that shows phosphatase activity on nucleoside 5'-monophosphates.</text>
</comment>
<dbReference type="GO" id="GO:0005737">
    <property type="term" value="C:cytoplasm"/>
    <property type="evidence" value="ECO:0007669"/>
    <property type="project" value="UniProtKB-SubCell"/>
</dbReference>
<feature type="binding site" evidence="6">
    <location>
        <position position="95"/>
    </location>
    <ligand>
        <name>a divalent metal cation</name>
        <dbReference type="ChEBI" id="CHEBI:60240"/>
    </ligand>
</feature>
<dbReference type="EMBL" id="ADCP02000001">
    <property type="protein sequence ID" value="EFV43689.1"/>
    <property type="molecule type" value="Genomic_DNA"/>
</dbReference>
<dbReference type="InterPro" id="IPR036523">
    <property type="entry name" value="SurE-like_sf"/>
</dbReference>
<dbReference type="GO" id="GO:0046872">
    <property type="term" value="F:metal ion binding"/>
    <property type="evidence" value="ECO:0007669"/>
    <property type="project" value="UniProtKB-UniRule"/>
</dbReference>
<name>E5Y8J4_BILW3</name>
<evidence type="ECO:0000256" key="6">
    <source>
        <dbReference type="HAMAP-Rule" id="MF_00060"/>
    </source>
</evidence>
<dbReference type="InterPro" id="IPR030048">
    <property type="entry name" value="SurE"/>
</dbReference>
<feature type="binding site" evidence="6">
    <location>
        <position position="9"/>
    </location>
    <ligand>
        <name>a divalent metal cation</name>
        <dbReference type="ChEBI" id="CHEBI:60240"/>
    </ligand>
</feature>
<feature type="domain" description="Survival protein SurE-like phosphatase/nucleotidase" evidence="7">
    <location>
        <begin position="3"/>
        <end position="186"/>
    </location>
</feature>
<evidence type="ECO:0000313" key="8">
    <source>
        <dbReference type="EMBL" id="EFV43689.1"/>
    </source>
</evidence>
<keyword evidence="4 6" id="KW-0547">Nucleotide-binding</keyword>
<organism evidence="8 9">
    <name type="scientific">Bilophila wadsworthia (strain 3_1_6)</name>
    <dbReference type="NCBI Taxonomy" id="563192"/>
    <lineage>
        <taxon>Bacteria</taxon>
        <taxon>Pseudomonadati</taxon>
        <taxon>Thermodesulfobacteriota</taxon>
        <taxon>Desulfovibrionia</taxon>
        <taxon>Desulfovibrionales</taxon>
        <taxon>Desulfovibrionaceae</taxon>
        <taxon>Bilophila</taxon>
    </lineage>
</organism>
<comment type="catalytic activity">
    <reaction evidence="1 6">
        <text>a ribonucleoside 5'-phosphate + H2O = a ribonucleoside + phosphate</text>
        <dbReference type="Rhea" id="RHEA:12484"/>
        <dbReference type="ChEBI" id="CHEBI:15377"/>
        <dbReference type="ChEBI" id="CHEBI:18254"/>
        <dbReference type="ChEBI" id="CHEBI:43474"/>
        <dbReference type="ChEBI" id="CHEBI:58043"/>
        <dbReference type="EC" id="3.1.3.5"/>
    </reaction>
</comment>
<comment type="similarity">
    <text evidence="2 6">Belongs to the SurE nucleotidase family.</text>
</comment>
<dbReference type="Gene3D" id="3.40.1210.10">
    <property type="entry name" value="Survival protein SurE-like phosphatase/nucleotidase"/>
    <property type="match status" value="1"/>
</dbReference>
<comment type="caution">
    <text evidence="8">The sequence shown here is derived from an EMBL/GenBank/DDBJ whole genome shotgun (WGS) entry which is preliminary data.</text>
</comment>
<keyword evidence="3 6" id="KW-0479">Metal-binding</keyword>